<dbReference type="EMBL" id="SJPT01000002">
    <property type="protein sequence ID" value="TWU25238.1"/>
    <property type="molecule type" value="Genomic_DNA"/>
</dbReference>
<name>A0A5C6CLA8_9BACT</name>
<proteinExistence type="predicted"/>
<dbReference type="Proteomes" id="UP000316304">
    <property type="component" value="Unassembled WGS sequence"/>
</dbReference>
<dbReference type="AlphaFoldDB" id="A0A5C6CLA8"/>
<organism evidence="1 2">
    <name type="scientific">Novipirellula galeiformis</name>
    <dbReference type="NCBI Taxonomy" id="2528004"/>
    <lineage>
        <taxon>Bacteria</taxon>
        <taxon>Pseudomonadati</taxon>
        <taxon>Planctomycetota</taxon>
        <taxon>Planctomycetia</taxon>
        <taxon>Pirellulales</taxon>
        <taxon>Pirellulaceae</taxon>
        <taxon>Novipirellula</taxon>
    </lineage>
</organism>
<comment type="caution">
    <text evidence="1">The sequence shown here is derived from an EMBL/GenBank/DDBJ whole genome shotgun (WGS) entry which is preliminary data.</text>
</comment>
<accession>A0A5C6CLA8</accession>
<keyword evidence="2" id="KW-1185">Reference proteome</keyword>
<reference evidence="1 2" key="1">
    <citation type="submission" date="2019-02" db="EMBL/GenBank/DDBJ databases">
        <title>Deep-cultivation of Planctomycetes and their phenomic and genomic characterization uncovers novel biology.</title>
        <authorList>
            <person name="Wiegand S."/>
            <person name="Jogler M."/>
            <person name="Boedeker C."/>
            <person name="Pinto D."/>
            <person name="Vollmers J."/>
            <person name="Rivas-Marin E."/>
            <person name="Kohn T."/>
            <person name="Peeters S.H."/>
            <person name="Heuer A."/>
            <person name="Rast P."/>
            <person name="Oberbeckmann S."/>
            <person name="Bunk B."/>
            <person name="Jeske O."/>
            <person name="Meyerdierks A."/>
            <person name="Storesund J.E."/>
            <person name="Kallscheuer N."/>
            <person name="Luecker S."/>
            <person name="Lage O.M."/>
            <person name="Pohl T."/>
            <person name="Merkel B.J."/>
            <person name="Hornburger P."/>
            <person name="Mueller R.-W."/>
            <person name="Bruemmer F."/>
            <person name="Labrenz M."/>
            <person name="Spormann A.M."/>
            <person name="Op Den Camp H."/>
            <person name="Overmann J."/>
            <person name="Amann R."/>
            <person name="Jetten M.S.M."/>
            <person name="Mascher T."/>
            <person name="Medema M.H."/>
            <person name="Devos D.P."/>
            <person name="Kaster A.-K."/>
            <person name="Ovreas L."/>
            <person name="Rohde M."/>
            <person name="Galperin M.Y."/>
            <person name="Jogler C."/>
        </authorList>
    </citation>
    <scope>NUCLEOTIDE SEQUENCE [LARGE SCALE GENOMIC DNA]</scope>
    <source>
        <strain evidence="1 2">Pla52o</strain>
    </source>
</reference>
<evidence type="ECO:0000313" key="1">
    <source>
        <dbReference type="EMBL" id="TWU25238.1"/>
    </source>
</evidence>
<gene>
    <name evidence="1" type="ORF">Pla52o_15360</name>
</gene>
<sequence length="122" mass="13569">MPRRKPLWIAPRRTNYWAELTAPVLNCHPLIGSGTAEAILIRNGSELDTFIVATFARRWIRSGLHALASVATKKWEAIRKRHLVDGAGLNLSNASYRLGPTLQFDATTETFVDSPETNQLLG</sequence>
<protein>
    <submittedName>
        <fullName evidence="1">Uncharacterized protein</fullName>
    </submittedName>
</protein>
<evidence type="ECO:0000313" key="2">
    <source>
        <dbReference type="Proteomes" id="UP000316304"/>
    </source>
</evidence>